<dbReference type="OrthoDB" id="3237970at2759"/>
<protein>
    <submittedName>
        <fullName evidence="1">Uncharacterized protein</fullName>
    </submittedName>
</protein>
<dbReference type="AlphaFoldDB" id="A0A9P5XSY5"/>
<gene>
    <name evidence="1" type="ORF">BDZ94DRAFT_1230086</name>
</gene>
<dbReference type="EMBL" id="MU150454">
    <property type="protein sequence ID" value="KAF9456134.1"/>
    <property type="molecule type" value="Genomic_DNA"/>
</dbReference>
<reference evidence="1" key="1">
    <citation type="submission" date="2020-11" db="EMBL/GenBank/DDBJ databases">
        <authorList>
            <consortium name="DOE Joint Genome Institute"/>
            <person name="Ahrendt S."/>
            <person name="Riley R."/>
            <person name="Andreopoulos W."/>
            <person name="Labutti K."/>
            <person name="Pangilinan J."/>
            <person name="Ruiz-Duenas F.J."/>
            <person name="Barrasa J.M."/>
            <person name="Sanchez-Garcia M."/>
            <person name="Camarero S."/>
            <person name="Miyauchi S."/>
            <person name="Serrano A."/>
            <person name="Linde D."/>
            <person name="Babiker R."/>
            <person name="Drula E."/>
            <person name="Ayuso-Fernandez I."/>
            <person name="Pacheco R."/>
            <person name="Padilla G."/>
            <person name="Ferreira P."/>
            <person name="Barriuso J."/>
            <person name="Kellner H."/>
            <person name="Castanera R."/>
            <person name="Alfaro M."/>
            <person name="Ramirez L."/>
            <person name="Pisabarro A.G."/>
            <person name="Kuo A."/>
            <person name="Tritt A."/>
            <person name="Lipzen A."/>
            <person name="He G."/>
            <person name="Yan M."/>
            <person name="Ng V."/>
            <person name="Cullen D."/>
            <person name="Martin F."/>
            <person name="Rosso M.-N."/>
            <person name="Henrissat B."/>
            <person name="Hibbett D."/>
            <person name="Martinez A.T."/>
            <person name="Grigoriev I.V."/>
        </authorList>
    </citation>
    <scope>NUCLEOTIDE SEQUENCE</scope>
    <source>
        <strain evidence="1">CBS 247.69</strain>
    </source>
</reference>
<name>A0A9P5XSY5_9AGAR</name>
<comment type="caution">
    <text evidence="1">The sequence shown here is derived from an EMBL/GenBank/DDBJ whole genome shotgun (WGS) entry which is preliminary data.</text>
</comment>
<evidence type="ECO:0000313" key="1">
    <source>
        <dbReference type="EMBL" id="KAF9456134.1"/>
    </source>
</evidence>
<proteinExistence type="predicted"/>
<dbReference type="Proteomes" id="UP000807353">
    <property type="component" value="Unassembled WGS sequence"/>
</dbReference>
<evidence type="ECO:0000313" key="2">
    <source>
        <dbReference type="Proteomes" id="UP000807353"/>
    </source>
</evidence>
<keyword evidence="2" id="KW-1185">Reference proteome</keyword>
<organism evidence="1 2">
    <name type="scientific">Collybia nuda</name>
    <dbReference type="NCBI Taxonomy" id="64659"/>
    <lineage>
        <taxon>Eukaryota</taxon>
        <taxon>Fungi</taxon>
        <taxon>Dikarya</taxon>
        <taxon>Basidiomycota</taxon>
        <taxon>Agaricomycotina</taxon>
        <taxon>Agaricomycetes</taxon>
        <taxon>Agaricomycetidae</taxon>
        <taxon>Agaricales</taxon>
        <taxon>Tricholomatineae</taxon>
        <taxon>Clitocybaceae</taxon>
        <taxon>Collybia</taxon>
    </lineage>
</organism>
<accession>A0A9P5XSY5</accession>
<sequence>MRSSLVHLVQIIPRRTLQLVQKKIHLPPTPQSHDLKKPTLIEALMQQQASVGTSWPSNIRIEPVVNREAFKNVQSDVRTRMKKLLKER</sequence>